<evidence type="ECO:0000259" key="1">
    <source>
        <dbReference type="Pfam" id="PF07687"/>
    </source>
</evidence>
<feature type="domain" description="Peptidase M20 dimerisation" evidence="1">
    <location>
        <begin position="189"/>
        <end position="276"/>
    </location>
</feature>
<sequence length="388" mass="42447">MKNVTLHQQGNEKLLEKLTNMRRELHEYPELSMMEIETTKRIRRWLEEGDIDILPFENLEVGVIAEIKGAKPGPTIAIRADIDALPIKEETNLPFSSKVDGVMHACGHDFHTASIIGTALLLKEKRDQLQGTVRFIFQPAEEIASGAKKVIEAGALEGVEAIFGMHNKPDLPVGTVGIREGALMASVDRFEIDVIGVGGHAGIPNSSIDSIVTASSIVTSLQSVVSRNVSSLQNAVVSICNIHGGSSWNVLPDKVKLEGTVRTFQDDARAKIPEFMQRTVEGVAAGYGAKAEFRWYPYLPSVQNDARFAEVATEAAIELGYEAVEAEKSPGGEDFAVYQTKIPGFFVWMGTNGTQEWHHPAFTLEEGALEVASSYFANLALKVLETWK</sequence>
<name>A0A1I5Z173_9BACI</name>
<dbReference type="Proteomes" id="UP000182762">
    <property type="component" value="Unassembled WGS sequence"/>
</dbReference>
<dbReference type="NCBIfam" id="TIGR01891">
    <property type="entry name" value="amidohydrolases"/>
    <property type="match status" value="1"/>
</dbReference>
<protein>
    <submittedName>
        <fullName evidence="2">Amidohydrolase</fullName>
    </submittedName>
</protein>
<evidence type="ECO:0000313" key="3">
    <source>
        <dbReference type="Proteomes" id="UP000182762"/>
    </source>
</evidence>
<dbReference type="InterPro" id="IPR017439">
    <property type="entry name" value="Amidohydrolase"/>
</dbReference>
<dbReference type="PANTHER" id="PTHR11014:SF63">
    <property type="entry name" value="METALLOPEPTIDASE, PUTATIVE (AFU_ORTHOLOGUE AFUA_6G09600)-RELATED"/>
    <property type="match status" value="1"/>
</dbReference>
<comment type="caution">
    <text evidence="2">The sequence shown here is derived from an EMBL/GenBank/DDBJ whole genome shotgun (WGS) entry which is preliminary data.</text>
</comment>
<dbReference type="CDD" id="cd05669">
    <property type="entry name" value="M20_Acy1_YxeP-like"/>
    <property type="match status" value="1"/>
</dbReference>
<reference evidence="2 3" key="1">
    <citation type="submission" date="2016-10" db="EMBL/GenBank/DDBJ databases">
        <authorList>
            <person name="Varghese N."/>
            <person name="Submissions S."/>
        </authorList>
    </citation>
    <scope>NUCLEOTIDE SEQUENCE [LARGE SCALE GENOMIC DNA]</scope>
    <source>
        <strain evidence="2 3">DSM 13796</strain>
    </source>
</reference>
<proteinExistence type="predicted"/>
<dbReference type="SUPFAM" id="SSF55031">
    <property type="entry name" value="Bacterial exopeptidase dimerisation domain"/>
    <property type="match status" value="1"/>
</dbReference>
<dbReference type="InterPro" id="IPR011650">
    <property type="entry name" value="Peptidase_M20_dimer"/>
</dbReference>
<keyword evidence="3" id="KW-1185">Reference proteome</keyword>
<dbReference type="Gene3D" id="3.40.630.10">
    <property type="entry name" value="Zn peptidases"/>
    <property type="match status" value="1"/>
</dbReference>
<dbReference type="InterPro" id="IPR033846">
    <property type="entry name" value="YxeP-like"/>
</dbReference>
<dbReference type="PIRSF" id="PIRSF005962">
    <property type="entry name" value="Pept_M20D_amidohydro"/>
    <property type="match status" value="1"/>
</dbReference>
<dbReference type="Pfam" id="PF07687">
    <property type="entry name" value="M20_dimer"/>
    <property type="match status" value="1"/>
</dbReference>
<dbReference type="Pfam" id="PF01546">
    <property type="entry name" value="Peptidase_M20"/>
    <property type="match status" value="1"/>
</dbReference>
<dbReference type="PANTHER" id="PTHR11014">
    <property type="entry name" value="PEPTIDASE M20 FAMILY MEMBER"/>
    <property type="match status" value="1"/>
</dbReference>
<dbReference type="SUPFAM" id="SSF53187">
    <property type="entry name" value="Zn-dependent exopeptidases"/>
    <property type="match status" value="1"/>
</dbReference>
<organism evidence="2 3">
    <name type="scientific">Priestia endophytica DSM 13796</name>
    <dbReference type="NCBI Taxonomy" id="1121089"/>
    <lineage>
        <taxon>Bacteria</taxon>
        <taxon>Bacillati</taxon>
        <taxon>Bacillota</taxon>
        <taxon>Bacilli</taxon>
        <taxon>Bacillales</taxon>
        <taxon>Bacillaceae</taxon>
        <taxon>Priestia</taxon>
    </lineage>
</organism>
<accession>A0A1I5Z173</accession>
<dbReference type="InterPro" id="IPR036264">
    <property type="entry name" value="Bact_exopeptidase_dim_dom"/>
</dbReference>
<dbReference type="Gene3D" id="3.30.70.360">
    <property type="match status" value="1"/>
</dbReference>
<dbReference type="InterPro" id="IPR002933">
    <property type="entry name" value="Peptidase_M20"/>
</dbReference>
<evidence type="ECO:0000313" key="2">
    <source>
        <dbReference type="EMBL" id="SFQ50243.1"/>
    </source>
</evidence>
<gene>
    <name evidence="2" type="ORF">SAMN02745910_01728</name>
</gene>
<dbReference type="EMBL" id="FOXX01000003">
    <property type="protein sequence ID" value="SFQ50243.1"/>
    <property type="molecule type" value="Genomic_DNA"/>
</dbReference>